<reference evidence="1" key="1">
    <citation type="submission" date="2014-09" db="EMBL/GenBank/DDBJ databases">
        <authorList>
            <person name="Magalhaes I.L.F."/>
            <person name="Oliveira U."/>
            <person name="Santos F.R."/>
            <person name="Vidigal T.H.D.A."/>
            <person name="Brescovit A.D."/>
            <person name="Santos A.J."/>
        </authorList>
    </citation>
    <scope>NUCLEOTIDE SEQUENCE</scope>
    <source>
        <tissue evidence="1">Shoot tissue taken approximately 20 cm above the soil surface</tissue>
    </source>
</reference>
<sequence>MTNGATYKPRGLQICSFQRCTRMFRAKSNNTAISHYLSLHCGGADNIHPIGQLCQHPIDEC</sequence>
<dbReference type="EMBL" id="GBRH01271548">
    <property type="protein sequence ID" value="JAD26347.1"/>
    <property type="molecule type" value="Transcribed_RNA"/>
</dbReference>
<name>A0A0A8YUR7_ARUDO</name>
<protein>
    <submittedName>
        <fullName evidence="1">Uncharacterized protein</fullName>
    </submittedName>
</protein>
<evidence type="ECO:0000313" key="1">
    <source>
        <dbReference type="EMBL" id="JAD26347.1"/>
    </source>
</evidence>
<accession>A0A0A8YUR7</accession>
<organism evidence="1">
    <name type="scientific">Arundo donax</name>
    <name type="common">Giant reed</name>
    <name type="synonym">Donax arundinaceus</name>
    <dbReference type="NCBI Taxonomy" id="35708"/>
    <lineage>
        <taxon>Eukaryota</taxon>
        <taxon>Viridiplantae</taxon>
        <taxon>Streptophyta</taxon>
        <taxon>Embryophyta</taxon>
        <taxon>Tracheophyta</taxon>
        <taxon>Spermatophyta</taxon>
        <taxon>Magnoliopsida</taxon>
        <taxon>Liliopsida</taxon>
        <taxon>Poales</taxon>
        <taxon>Poaceae</taxon>
        <taxon>PACMAD clade</taxon>
        <taxon>Arundinoideae</taxon>
        <taxon>Arundineae</taxon>
        <taxon>Arundo</taxon>
    </lineage>
</organism>
<dbReference type="AlphaFoldDB" id="A0A0A8YUR7"/>
<proteinExistence type="predicted"/>
<reference evidence="1" key="2">
    <citation type="journal article" date="2015" name="Data Brief">
        <title>Shoot transcriptome of the giant reed, Arundo donax.</title>
        <authorList>
            <person name="Barrero R.A."/>
            <person name="Guerrero F.D."/>
            <person name="Moolhuijzen P."/>
            <person name="Goolsby J.A."/>
            <person name="Tidwell J."/>
            <person name="Bellgard S.E."/>
            <person name="Bellgard M.I."/>
        </authorList>
    </citation>
    <scope>NUCLEOTIDE SEQUENCE</scope>
    <source>
        <tissue evidence="1">Shoot tissue taken approximately 20 cm above the soil surface</tissue>
    </source>
</reference>